<reference evidence="2" key="1">
    <citation type="submission" date="2020-10" db="EMBL/GenBank/DDBJ databases">
        <authorList>
            <person name="Gilroy R."/>
        </authorList>
    </citation>
    <scope>NUCLEOTIDE SEQUENCE</scope>
    <source>
        <strain evidence="2">B1-8020</strain>
    </source>
</reference>
<gene>
    <name evidence="2" type="ORF">IAB81_00520</name>
</gene>
<protein>
    <submittedName>
        <fullName evidence="2">Uncharacterized protein</fullName>
    </submittedName>
</protein>
<evidence type="ECO:0000256" key="1">
    <source>
        <dbReference type="SAM" id="SignalP"/>
    </source>
</evidence>
<reference evidence="2" key="2">
    <citation type="journal article" date="2021" name="PeerJ">
        <title>Extensive microbial diversity within the chicken gut microbiome revealed by metagenomics and culture.</title>
        <authorList>
            <person name="Gilroy R."/>
            <person name="Ravi A."/>
            <person name="Getino M."/>
            <person name="Pursley I."/>
            <person name="Horton D.L."/>
            <person name="Alikhan N.F."/>
            <person name="Baker D."/>
            <person name="Gharbi K."/>
            <person name="Hall N."/>
            <person name="Watson M."/>
            <person name="Adriaenssens E.M."/>
            <person name="Foster-Nyarko E."/>
            <person name="Jarju S."/>
            <person name="Secka A."/>
            <person name="Antonio M."/>
            <person name="Oren A."/>
            <person name="Chaudhuri R.R."/>
            <person name="La Ragione R."/>
            <person name="Hildebrand F."/>
            <person name="Pallen M.J."/>
        </authorList>
    </citation>
    <scope>NUCLEOTIDE SEQUENCE</scope>
    <source>
        <strain evidence="2">B1-8020</strain>
    </source>
</reference>
<dbReference type="Gene3D" id="1.20.120.1490">
    <property type="match status" value="1"/>
</dbReference>
<feature type="signal peptide" evidence="1">
    <location>
        <begin position="1"/>
        <end position="22"/>
    </location>
</feature>
<dbReference type="EMBL" id="JADIMA010000007">
    <property type="protein sequence ID" value="MBO8472100.1"/>
    <property type="molecule type" value="Genomic_DNA"/>
</dbReference>
<keyword evidence="1" id="KW-0732">Signal</keyword>
<dbReference type="AlphaFoldDB" id="A0A9D9NGA4"/>
<accession>A0A9D9NGA4</accession>
<comment type="caution">
    <text evidence="2">The sequence shown here is derived from an EMBL/GenBank/DDBJ whole genome shotgun (WGS) entry which is preliminary data.</text>
</comment>
<organism evidence="2 3">
    <name type="scientific">Candidatus Merdivivens pullicola</name>
    <dbReference type="NCBI Taxonomy" id="2840872"/>
    <lineage>
        <taxon>Bacteria</taxon>
        <taxon>Pseudomonadati</taxon>
        <taxon>Bacteroidota</taxon>
        <taxon>Bacteroidia</taxon>
        <taxon>Bacteroidales</taxon>
        <taxon>Muribaculaceae</taxon>
        <taxon>Muribaculaceae incertae sedis</taxon>
        <taxon>Candidatus Merdivivens</taxon>
    </lineage>
</organism>
<name>A0A9D9NGA4_9BACT</name>
<dbReference type="Proteomes" id="UP000823604">
    <property type="component" value="Unassembled WGS sequence"/>
</dbReference>
<evidence type="ECO:0000313" key="2">
    <source>
        <dbReference type="EMBL" id="MBO8472100.1"/>
    </source>
</evidence>
<evidence type="ECO:0000313" key="3">
    <source>
        <dbReference type="Proteomes" id="UP000823604"/>
    </source>
</evidence>
<proteinExistence type="predicted"/>
<feature type="chain" id="PRO_5039117739" evidence="1">
    <location>
        <begin position="23"/>
        <end position="155"/>
    </location>
</feature>
<sequence length="155" mass="18039">MFIQKSLLTVALSFISLIPAFSGNPGPGCREDKEWKEKILAEKIAFFTSELELTPEEAQVFWPVYNQLQDERAKYHHEARTCMKLLEASIDNGDDESEIKALLDNYIEAAEKCDNMRKKTHEEISKVLSERKTAKLFITEERFMMKKFKSLKEKN</sequence>